<dbReference type="PANTHER" id="PTHR24320:SF283">
    <property type="entry name" value="RETINOL DEHYDROGENASE 11"/>
    <property type="match status" value="1"/>
</dbReference>
<comment type="similarity">
    <text evidence="1">Belongs to the short-chain dehydrogenases/reductases (SDR) family.</text>
</comment>
<comment type="caution">
    <text evidence="3">The sequence shown here is derived from an EMBL/GenBank/DDBJ whole genome shotgun (WGS) entry which is preliminary data.</text>
</comment>
<dbReference type="InterPro" id="IPR002347">
    <property type="entry name" value="SDR_fam"/>
</dbReference>
<evidence type="ECO:0000313" key="3">
    <source>
        <dbReference type="EMBL" id="KAF4121687.1"/>
    </source>
</evidence>
<dbReference type="GO" id="GO:0016491">
    <property type="term" value="F:oxidoreductase activity"/>
    <property type="evidence" value="ECO:0007669"/>
    <property type="project" value="UniProtKB-KW"/>
</dbReference>
<name>A0A9P4YTT7_9HYPO</name>
<evidence type="ECO:0000256" key="1">
    <source>
        <dbReference type="ARBA" id="ARBA00006484"/>
    </source>
</evidence>
<dbReference type="GeneID" id="55967756"/>
<evidence type="ECO:0000313" key="4">
    <source>
        <dbReference type="Proteomes" id="UP000749293"/>
    </source>
</evidence>
<dbReference type="Gene3D" id="3.40.50.720">
    <property type="entry name" value="NAD(P)-binding Rossmann-like Domain"/>
    <property type="match status" value="1"/>
</dbReference>
<dbReference type="AlphaFoldDB" id="A0A9P4YTT7"/>
<dbReference type="Pfam" id="PF00106">
    <property type="entry name" value="adh_short"/>
    <property type="match status" value="1"/>
</dbReference>
<keyword evidence="2" id="KW-0560">Oxidoreductase</keyword>
<gene>
    <name evidence="3" type="ORF">GMORB2_1526</name>
</gene>
<keyword evidence="4" id="KW-1185">Reference proteome</keyword>
<dbReference type="SUPFAM" id="SSF51735">
    <property type="entry name" value="NAD(P)-binding Rossmann-fold domains"/>
    <property type="match status" value="1"/>
</dbReference>
<dbReference type="PANTHER" id="PTHR24320">
    <property type="entry name" value="RETINOL DEHYDROGENASE"/>
    <property type="match status" value="1"/>
</dbReference>
<dbReference type="InterPro" id="IPR036291">
    <property type="entry name" value="NAD(P)-bd_dom_sf"/>
</dbReference>
<dbReference type="EMBL" id="JAANYQ010000011">
    <property type="protein sequence ID" value="KAF4121687.1"/>
    <property type="molecule type" value="Genomic_DNA"/>
</dbReference>
<accession>A0A9P4YTT7</accession>
<evidence type="ECO:0000256" key="2">
    <source>
        <dbReference type="ARBA" id="ARBA00023002"/>
    </source>
</evidence>
<dbReference type="Proteomes" id="UP000749293">
    <property type="component" value="Unassembled WGS sequence"/>
</dbReference>
<dbReference type="PRINTS" id="PR00081">
    <property type="entry name" value="GDHRDH"/>
</dbReference>
<reference evidence="3" key="1">
    <citation type="submission" date="2020-03" db="EMBL/GenBank/DDBJ databases">
        <title>Site-based positive gene gene selection in Geosmithia morbida across the United States reveals a broad range of putative effectors and factors for local host and environmental adapation.</title>
        <authorList>
            <person name="Onufrak A."/>
            <person name="Murdoch R.W."/>
            <person name="Gazis R."/>
            <person name="Huff M."/>
            <person name="Staton M."/>
            <person name="Klingeman W."/>
            <person name="Hadziabdic D."/>
        </authorList>
    </citation>
    <scope>NUCLEOTIDE SEQUENCE</scope>
    <source>
        <strain evidence="3">1262</strain>
    </source>
</reference>
<organism evidence="3 4">
    <name type="scientific">Geosmithia morbida</name>
    <dbReference type="NCBI Taxonomy" id="1094350"/>
    <lineage>
        <taxon>Eukaryota</taxon>
        <taxon>Fungi</taxon>
        <taxon>Dikarya</taxon>
        <taxon>Ascomycota</taxon>
        <taxon>Pezizomycotina</taxon>
        <taxon>Sordariomycetes</taxon>
        <taxon>Hypocreomycetidae</taxon>
        <taxon>Hypocreales</taxon>
        <taxon>Bionectriaceae</taxon>
        <taxon>Geosmithia</taxon>
    </lineage>
</organism>
<sequence length="340" mass="37040">MDTSFPTAEELVSRYADNIKGKIILTTGVTPGSIGASYVKAVAGGSPALLILAGRSQEKLDKQAAVVRATNPAVPLRTLLIDLSSLESTRRAAATVNSWDDVPRIDVLCNSAAIMAWPYSVSPEGFENQLLTNHVTHFLLTNLIMEKLLKSDRPRVISVASSGHRFSPIRWGDMHFEVRTWHTYTHAHGGNFYNPWAAYGQSKTANMLFAISLAQKLGGRGLLSYSVHPGAIGTSNLAHHLDILDTWGTDDGDSKALADQNSIMGNEELRVSILNSSQGASTYVNVSFNPYIEGNNGAYFDQLSLPDPLSGNVAPWGTSASEAERLWRRTEEMVGQRFSY</sequence>
<protein>
    <submittedName>
        <fullName evidence="3">Short-chain dehydrogenase</fullName>
    </submittedName>
</protein>
<dbReference type="OrthoDB" id="191139at2759"/>
<dbReference type="RefSeq" id="XP_035320339.1">
    <property type="nucleotide sequence ID" value="XM_035463508.1"/>
</dbReference>
<proteinExistence type="inferred from homology"/>